<gene>
    <name evidence="1" type="primary">SCL1_1</name>
    <name evidence="1" type="ORF">DSO57_1016774</name>
</gene>
<keyword evidence="1" id="KW-0378">Hydrolase</keyword>
<keyword evidence="2" id="KW-1185">Reference proteome</keyword>
<sequence>MSRGAGYDRHITIFSPEGRLYQVEYAFKAISNSGMTSVACRGDDCAVVITQKKIPDKLLDPSTVSYLFHITSKIGCVMTGLIQDARAQVAEARQQAADFRYKFGYDITPELLAKRMANRNQVFTQACLHEASRTMMLIGIDEEVGPRLFKVDPAGYYVGYKAAGAGAKQQESINYLEKKLKKEPSLNEEDTVELAISTLSSVLSVDFKPSEVEIGIVTKENPKFRVLTEEEIGIHLQRMVEKD</sequence>
<protein>
    <submittedName>
        <fullName evidence="1">Proteasome subunit YC7alpha/Y8 (Protease yscE subunit 7)</fullName>
        <ecNumber evidence="1">3.4.25.1</ecNumber>
    </submittedName>
</protein>
<name>A0ACC2U2L4_9FUNG</name>
<proteinExistence type="predicted"/>
<dbReference type="EMBL" id="QTSX02001489">
    <property type="protein sequence ID" value="KAJ9081235.1"/>
    <property type="molecule type" value="Genomic_DNA"/>
</dbReference>
<accession>A0ACC2U2L4</accession>
<organism evidence="1 2">
    <name type="scientific">Entomophthora muscae</name>
    <dbReference type="NCBI Taxonomy" id="34485"/>
    <lineage>
        <taxon>Eukaryota</taxon>
        <taxon>Fungi</taxon>
        <taxon>Fungi incertae sedis</taxon>
        <taxon>Zoopagomycota</taxon>
        <taxon>Entomophthoromycotina</taxon>
        <taxon>Entomophthoromycetes</taxon>
        <taxon>Entomophthorales</taxon>
        <taxon>Entomophthoraceae</taxon>
        <taxon>Entomophthora</taxon>
    </lineage>
</organism>
<comment type="caution">
    <text evidence="1">The sequence shown here is derived from an EMBL/GenBank/DDBJ whole genome shotgun (WGS) entry which is preliminary data.</text>
</comment>
<evidence type="ECO:0000313" key="1">
    <source>
        <dbReference type="EMBL" id="KAJ9081235.1"/>
    </source>
</evidence>
<dbReference type="EC" id="3.4.25.1" evidence="1"/>
<dbReference type="Proteomes" id="UP001165960">
    <property type="component" value="Unassembled WGS sequence"/>
</dbReference>
<evidence type="ECO:0000313" key="2">
    <source>
        <dbReference type="Proteomes" id="UP001165960"/>
    </source>
</evidence>
<reference evidence="1" key="1">
    <citation type="submission" date="2022-04" db="EMBL/GenBank/DDBJ databases">
        <title>Genome of the entomopathogenic fungus Entomophthora muscae.</title>
        <authorList>
            <person name="Elya C."/>
            <person name="Lovett B.R."/>
            <person name="Lee E."/>
            <person name="Macias A.M."/>
            <person name="Hajek A.E."/>
            <person name="De Bivort B.L."/>
            <person name="Kasson M.T."/>
            <person name="De Fine Licht H.H."/>
            <person name="Stajich J.E."/>
        </authorList>
    </citation>
    <scope>NUCLEOTIDE SEQUENCE</scope>
    <source>
        <strain evidence="1">Berkeley</strain>
    </source>
</reference>
<keyword evidence="1" id="KW-0647">Proteasome</keyword>